<feature type="domain" description="OTU" evidence="10">
    <location>
        <begin position="115"/>
        <end position="239"/>
    </location>
</feature>
<dbReference type="Gene3D" id="3.10.20.90">
    <property type="entry name" value="Phosphatidylinositol 3-kinase Catalytic Subunit, Chain A, domain 1"/>
    <property type="match status" value="1"/>
</dbReference>
<dbReference type="GO" id="GO:0016579">
    <property type="term" value="P:protein deubiquitination"/>
    <property type="evidence" value="ECO:0007669"/>
    <property type="project" value="TreeGrafter"/>
</dbReference>
<evidence type="ECO:0000259" key="10">
    <source>
        <dbReference type="PROSITE" id="PS50802"/>
    </source>
</evidence>
<evidence type="ECO:0000256" key="6">
    <source>
        <dbReference type="ARBA" id="ARBA00022801"/>
    </source>
</evidence>
<protein>
    <recommendedName>
        <fullName evidence="9">Ubiquitin thioesterase OTU</fullName>
        <ecNumber evidence="9">3.4.19.12</ecNumber>
    </recommendedName>
</protein>
<dbReference type="OrthoDB" id="65596at2759"/>
<dbReference type="Pfam" id="PF02338">
    <property type="entry name" value="OTU"/>
    <property type="match status" value="1"/>
</dbReference>
<dbReference type="FunFam" id="3.10.20.90:FF:000096">
    <property type="entry name" value="Ubiquitin thioesterase OTU1"/>
    <property type="match status" value="1"/>
</dbReference>
<dbReference type="Pfam" id="PF21403">
    <property type="entry name" value="OTU1_UBXL"/>
    <property type="match status" value="1"/>
</dbReference>
<organism evidence="11 12">
    <name type="scientific">Pseudolycoriella hygida</name>
    <dbReference type="NCBI Taxonomy" id="35572"/>
    <lineage>
        <taxon>Eukaryota</taxon>
        <taxon>Metazoa</taxon>
        <taxon>Ecdysozoa</taxon>
        <taxon>Arthropoda</taxon>
        <taxon>Hexapoda</taxon>
        <taxon>Insecta</taxon>
        <taxon>Pterygota</taxon>
        <taxon>Neoptera</taxon>
        <taxon>Endopterygota</taxon>
        <taxon>Diptera</taxon>
        <taxon>Nematocera</taxon>
        <taxon>Sciaroidea</taxon>
        <taxon>Sciaridae</taxon>
        <taxon>Pseudolycoriella</taxon>
    </lineage>
</organism>
<dbReference type="InterPro" id="IPR029071">
    <property type="entry name" value="Ubiquitin-like_domsf"/>
</dbReference>
<comment type="function">
    <text evidence="9">Hydrolase that can remove conjugated ubiquitin from proteins and may therefore play an important regulatory role at the level of protein turnover by preventing degradation.</text>
</comment>
<evidence type="ECO:0000256" key="5">
    <source>
        <dbReference type="ARBA" id="ARBA00022786"/>
    </source>
</evidence>
<dbReference type="FunFam" id="3.90.70.80:FF:000006">
    <property type="entry name" value="Ubiquitin thioesterase OTU1"/>
    <property type="match status" value="1"/>
</dbReference>
<dbReference type="InterPro" id="IPR057766">
    <property type="entry name" value="Znf-C2H2_OTU1-like_C"/>
</dbReference>
<dbReference type="AlphaFoldDB" id="A0A9Q0RU27"/>
<dbReference type="GO" id="GO:0036503">
    <property type="term" value="P:ERAD pathway"/>
    <property type="evidence" value="ECO:0007669"/>
    <property type="project" value="TreeGrafter"/>
</dbReference>
<comment type="caution">
    <text evidence="11">The sequence shown here is derived from an EMBL/GenBank/DDBJ whole genome shotgun (WGS) entry which is preliminary data.</text>
</comment>
<dbReference type="PANTHER" id="PTHR13312:SF0">
    <property type="entry name" value="UBIQUITIN THIOESTERASE OTU1"/>
    <property type="match status" value="1"/>
</dbReference>
<keyword evidence="4" id="KW-0863">Zinc-finger</keyword>
<dbReference type="EC" id="3.4.19.12" evidence="9"/>
<dbReference type="Gene3D" id="3.90.70.80">
    <property type="match status" value="1"/>
</dbReference>
<dbReference type="PROSITE" id="PS50802">
    <property type="entry name" value="OTU"/>
    <property type="match status" value="1"/>
</dbReference>
<dbReference type="SUPFAM" id="SSF54001">
    <property type="entry name" value="Cysteine proteinases"/>
    <property type="match status" value="1"/>
</dbReference>
<proteinExistence type="predicted"/>
<reference evidence="11" key="1">
    <citation type="submission" date="2022-07" db="EMBL/GenBank/DDBJ databases">
        <authorList>
            <person name="Trinca V."/>
            <person name="Uliana J.V.C."/>
            <person name="Torres T.T."/>
            <person name="Ward R.J."/>
            <person name="Monesi N."/>
        </authorList>
    </citation>
    <scope>NUCLEOTIDE SEQUENCE</scope>
    <source>
        <strain evidence="11">HSMRA1968</strain>
        <tissue evidence="11">Whole embryos</tissue>
    </source>
</reference>
<dbReference type="SUPFAM" id="SSF54236">
    <property type="entry name" value="Ubiquitin-like"/>
    <property type="match status" value="1"/>
</dbReference>
<keyword evidence="7 9" id="KW-0788">Thiol protease</keyword>
<dbReference type="InterPro" id="IPR048857">
    <property type="entry name" value="OTU1_Ubl"/>
</dbReference>
<keyword evidence="3" id="KW-0479">Metal-binding</keyword>
<dbReference type="EMBL" id="WJQU01003689">
    <property type="protein sequence ID" value="KAJ6622856.1"/>
    <property type="molecule type" value="Genomic_DNA"/>
</dbReference>
<evidence type="ECO:0000256" key="2">
    <source>
        <dbReference type="ARBA" id="ARBA00022670"/>
    </source>
</evidence>
<name>A0A9Q0RU27_9DIPT</name>
<dbReference type="CDD" id="cd17059">
    <property type="entry name" value="Ubl_OTU1"/>
    <property type="match status" value="1"/>
</dbReference>
<dbReference type="Pfam" id="PF24560">
    <property type="entry name" value="zf-C2H2_OTU1_C"/>
    <property type="match status" value="1"/>
</dbReference>
<dbReference type="Proteomes" id="UP001151699">
    <property type="component" value="Unassembled WGS sequence"/>
</dbReference>
<dbReference type="CDD" id="cd22745">
    <property type="entry name" value="OTU_OTU1"/>
    <property type="match status" value="1"/>
</dbReference>
<comment type="catalytic activity">
    <reaction evidence="1 9">
        <text>Thiol-dependent hydrolysis of ester, thioester, amide, peptide and isopeptide bonds formed by the C-terminal Gly of ubiquitin (a 76-residue protein attached to proteins as an intracellular targeting signal).</text>
        <dbReference type="EC" id="3.4.19.12"/>
    </reaction>
</comment>
<keyword evidence="12" id="KW-1185">Reference proteome</keyword>
<keyword evidence="9" id="KW-0963">Cytoplasm</keyword>
<evidence type="ECO:0000313" key="11">
    <source>
        <dbReference type="EMBL" id="KAJ6622856.1"/>
    </source>
</evidence>
<dbReference type="InterPro" id="IPR003323">
    <property type="entry name" value="OTU_dom"/>
</dbReference>
<evidence type="ECO:0000256" key="1">
    <source>
        <dbReference type="ARBA" id="ARBA00000707"/>
    </source>
</evidence>
<evidence type="ECO:0000256" key="3">
    <source>
        <dbReference type="ARBA" id="ARBA00022723"/>
    </source>
</evidence>
<keyword evidence="6 9" id="KW-0378">Hydrolase</keyword>
<evidence type="ECO:0000256" key="4">
    <source>
        <dbReference type="ARBA" id="ARBA00022771"/>
    </source>
</evidence>
<gene>
    <name evidence="11" type="ORF">Bhyg_16985</name>
</gene>
<dbReference type="GO" id="GO:0004843">
    <property type="term" value="F:cysteine-type deubiquitinase activity"/>
    <property type="evidence" value="ECO:0007669"/>
    <property type="project" value="UniProtKB-UniRule"/>
</dbReference>
<evidence type="ECO:0000313" key="12">
    <source>
        <dbReference type="Proteomes" id="UP001151699"/>
    </source>
</evidence>
<dbReference type="GO" id="GO:0030968">
    <property type="term" value="P:endoplasmic reticulum unfolded protein response"/>
    <property type="evidence" value="ECO:0007669"/>
    <property type="project" value="TreeGrafter"/>
</dbReference>
<dbReference type="GO" id="GO:0008270">
    <property type="term" value="F:zinc ion binding"/>
    <property type="evidence" value="ECO:0007669"/>
    <property type="project" value="UniProtKB-KW"/>
</dbReference>
<dbReference type="InterPro" id="IPR038765">
    <property type="entry name" value="Papain-like_cys_pep_sf"/>
</dbReference>
<evidence type="ECO:0000256" key="7">
    <source>
        <dbReference type="ARBA" id="ARBA00022807"/>
    </source>
</evidence>
<comment type="subcellular location">
    <subcellularLocation>
        <location evidence="9">Cytoplasm</location>
    </subcellularLocation>
</comment>
<sequence>MGYTLRLKTKEGQQILNLIESDNVGTLKAKIAELSQIASNRLNVLAGYPPKTLDLSDLQKPISQIGVTNGDTLIVNEKQPDEVKATIASNTVDEDSLIARRLADEEMETTVDGILLKQVVPSDNSCLFTSIGYVLNGNVDTECHTMMRQIIAQHVANDKESYNEAILGKPNQDYCTWIQKPETWGGAIEVSILSNFYGLEIAVVDITNGIINRFGEDKNFGTRVYLLFDGIHYDPLYLESLSGGPVKTMFSIEDDTVMQQAQQLAMEAKSSRQFTDVDRFSLKCMQCDCLLVGQVEAQQHAKSTGHTNFGEV</sequence>
<dbReference type="GO" id="GO:0005829">
    <property type="term" value="C:cytosol"/>
    <property type="evidence" value="ECO:0007669"/>
    <property type="project" value="TreeGrafter"/>
</dbReference>
<dbReference type="PANTHER" id="PTHR13312">
    <property type="entry name" value="HIV-INDUCED PROTEIN-7-LIKE PROTEASE"/>
    <property type="match status" value="1"/>
</dbReference>
<keyword evidence="2" id="KW-0645">Protease</keyword>
<keyword evidence="8" id="KW-0862">Zinc</keyword>
<keyword evidence="5 9" id="KW-0833">Ubl conjugation pathway</keyword>
<accession>A0A9Q0RU27</accession>
<evidence type="ECO:0000256" key="9">
    <source>
        <dbReference type="RuleBase" id="RU367104"/>
    </source>
</evidence>
<dbReference type="GO" id="GO:0005634">
    <property type="term" value="C:nucleus"/>
    <property type="evidence" value="ECO:0007669"/>
    <property type="project" value="TreeGrafter"/>
</dbReference>
<evidence type="ECO:0000256" key="8">
    <source>
        <dbReference type="ARBA" id="ARBA00022833"/>
    </source>
</evidence>